<evidence type="ECO:0000259" key="2">
    <source>
        <dbReference type="Pfam" id="PF16694"/>
    </source>
</evidence>
<sequence>MQKYLLWIYIFTVGLFIAGAFMVPAKPVAAQAKNASSKQSSVVFNADGTVNVPDPHVYRRWVFVGAPLTPEALNNGKFNCDEPGGCTKSNFPEYHHVYIEQKNVDAYLKTGEFPEGTVIVKELTRVLDPKFPDGSRKEPSGRGYFNGAFNGIDMSVKDSKRFAKTNGWGFFTFGHHPLPYNKTSAERPATECAGCHLANVADTDMTWIQFYPLLLDKDPK</sequence>
<dbReference type="InterPro" id="IPR032033">
    <property type="entry name" value="Cytochrome_P460"/>
</dbReference>
<evidence type="ECO:0000313" key="4">
    <source>
        <dbReference type="Proteomes" id="UP000002432"/>
    </source>
</evidence>
<keyword evidence="1" id="KW-0472">Membrane</keyword>
<dbReference type="eggNOG" id="COG3474">
    <property type="taxonomic scope" value="Bacteria"/>
</dbReference>
<proteinExistence type="predicted"/>
<keyword evidence="1" id="KW-1133">Transmembrane helix</keyword>
<dbReference type="Pfam" id="PF16694">
    <property type="entry name" value="Cytochrome_P460"/>
    <property type="match status" value="1"/>
</dbReference>
<dbReference type="Gene3D" id="3.50.70.20">
    <property type="entry name" value="Cytochrome P460"/>
    <property type="match status" value="1"/>
</dbReference>
<feature type="transmembrane region" description="Helical" evidence="1">
    <location>
        <begin position="6"/>
        <end position="25"/>
    </location>
</feature>
<dbReference type="EMBL" id="CP000360">
    <property type="protein sequence ID" value="ABF42707.1"/>
    <property type="molecule type" value="Genomic_DNA"/>
</dbReference>
<dbReference type="AlphaFoldDB" id="Q1IK93"/>
<dbReference type="STRING" id="204669.Acid345_3706"/>
<dbReference type="InterPro" id="IPR038142">
    <property type="entry name" value="Cytochrome_P460_sp"/>
</dbReference>
<evidence type="ECO:0000256" key="1">
    <source>
        <dbReference type="SAM" id="Phobius"/>
    </source>
</evidence>
<feature type="domain" description="Cytochrome P460" evidence="2">
    <location>
        <begin position="55"/>
        <end position="207"/>
    </location>
</feature>
<reference evidence="3 4" key="1">
    <citation type="journal article" date="2009" name="Appl. Environ. Microbiol.">
        <title>Three genomes from the phylum Acidobacteria provide insight into the lifestyles of these microorganisms in soils.</title>
        <authorList>
            <person name="Ward N.L."/>
            <person name="Challacombe J.F."/>
            <person name="Janssen P.H."/>
            <person name="Henrissat B."/>
            <person name="Coutinho P.M."/>
            <person name="Wu M."/>
            <person name="Xie G."/>
            <person name="Haft D.H."/>
            <person name="Sait M."/>
            <person name="Badger J."/>
            <person name="Barabote R.D."/>
            <person name="Bradley B."/>
            <person name="Brettin T.S."/>
            <person name="Brinkac L.M."/>
            <person name="Bruce D."/>
            <person name="Creasy T."/>
            <person name="Daugherty S.C."/>
            <person name="Davidsen T.M."/>
            <person name="DeBoy R.T."/>
            <person name="Detter J.C."/>
            <person name="Dodson R.J."/>
            <person name="Durkin A.S."/>
            <person name="Ganapathy A."/>
            <person name="Gwinn-Giglio M."/>
            <person name="Han C.S."/>
            <person name="Khouri H."/>
            <person name="Kiss H."/>
            <person name="Kothari S.P."/>
            <person name="Madupu R."/>
            <person name="Nelson K.E."/>
            <person name="Nelson W.C."/>
            <person name="Paulsen I."/>
            <person name="Penn K."/>
            <person name="Ren Q."/>
            <person name="Rosovitz M.J."/>
            <person name="Selengut J.D."/>
            <person name="Shrivastava S."/>
            <person name="Sullivan S.A."/>
            <person name="Tapia R."/>
            <person name="Thompson L.S."/>
            <person name="Watkins K.L."/>
            <person name="Yang Q."/>
            <person name="Yu C."/>
            <person name="Zafar N."/>
            <person name="Zhou L."/>
            <person name="Kuske C.R."/>
        </authorList>
    </citation>
    <scope>NUCLEOTIDE SEQUENCE [LARGE SCALE GENOMIC DNA]</scope>
    <source>
        <strain evidence="3 4">Ellin345</strain>
    </source>
</reference>
<keyword evidence="1" id="KW-0812">Transmembrane</keyword>
<organism evidence="3 4">
    <name type="scientific">Koribacter versatilis (strain Ellin345)</name>
    <dbReference type="NCBI Taxonomy" id="204669"/>
    <lineage>
        <taxon>Bacteria</taxon>
        <taxon>Pseudomonadati</taxon>
        <taxon>Acidobacteriota</taxon>
        <taxon>Terriglobia</taxon>
        <taxon>Terriglobales</taxon>
        <taxon>Candidatus Korobacteraceae</taxon>
        <taxon>Candidatus Korobacter</taxon>
    </lineage>
</organism>
<gene>
    <name evidence="3" type="ordered locus">Acid345_3706</name>
</gene>
<dbReference type="EnsemblBacteria" id="ABF42707">
    <property type="protein sequence ID" value="ABF42707"/>
    <property type="gene ID" value="Acid345_3706"/>
</dbReference>
<dbReference type="HOGENOM" id="CLU_106310_0_0_0"/>
<dbReference type="CDD" id="cd20751">
    <property type="entry name" value="cyt_P460_Ne-like"/>
    <property type="match status" value="1"/>
</dbReference>
<keyword evidence="4" id="KW-1185">Reference proteome</keyword>
<evidence type="ECO:0000313" key="3">
    <source>
        <dbReference type="EMBL" id="ABF42707.1"/>
    </source>
</evidence>
<dbReference type="Proteomes" id="UP000002432">
    <property type="component" value="Chromosome"/>
</dbReference>
<name>Q1IK93_KORVE</name>
<accession>Q1IK93</accession>
<dbReference type="OrthoDB" id="511546at2"/>
<protein>
    <recommendedName>
        <fullName evidence="2">Cytochrome P460 domain-containing protein</fullName>
    </recommendedName>
</protein>
<dbReference type="KEGG" id="aba:Acid345_3706"/>
<dbReference type="RefSeq" id="WP_011524506.1">
    <property type="nucleotide sequence ID" value="NC_008009.1"/>
</dbReference>